<keyword evidence="3" id="KW-1185">Reference proteome</keyword>
<name>A0AA86SH70_9FABA</name>
<gene>
    <name evidence="2" type="ORF">AYBTSS11_LOCUS17675</name>
</gene>
<dbReference type="InterPro" id="IPR039607">
    <property type="entry name" value="VQ_8/17/18/20/21/25"/>
</dbReference>
<evidence type="ECO:0000259" key="1">
    <source>
        <dbReference type="Pfam" id="PF05678"/>
    </source>
</evidence>
<dbReference type="AlphaFoldDB" id="A0AA86SH70"/>
<protein>
    <recommendedName>
        <fullName evidence="1">VQ domain-containing protein</fullName>
    </recommendedName>
</protein>
<dbReference type="InterPro" id="IPR008889">
    <property type="entry name" value="VQ"/>
</dbReference>
<evidence type="ECO:0000313" key="2">
    <source>
        <dbReference type="EMBL" id="CAJ1958331.1"/>
    </source>
</evidence>
<dbReference type="EMBL" id="OY731402">
    <property type="protein sequence ID" value="CAJ1958331.1"/>
    <property type="molecule type" value="Genomic_DNA"/>
</dbReference>
<dbReference type="Proteomes" id="UP001189624">
    <property type="component" value="Chromosome 5"/>
</dbReference>
<dbReference type="Gramene" id="rna-AYBTSS11_LOCUS17675">
    <property type="protein sequence ID" value="CAJ1958331.1"/>
    <property type="gene ID" value="gene-AYBTSS11_LOCUS17675"/>
</dbReference>
<sequence length="142" mass="16134">MLHYFIFYVTISFNPLVFQHSQSTTRLLLSIRIIKEEMTKLHSSSPSSASSKLGIDRDSHAISKFKSEIRIVHVFAPEIIEIDAANFRELVQKLTGKPEEGRGRRKSKTALTKDPLDSHCMEAFIIQDEGVSESAKWDKGKK</sequence>
<dbReference type="PANTHER" id="PTHR33143:SF3">
    <property type="entry name" value="VQ MOTIF-CONTAINING PROTEIN 17-RELATED"/>
    <property type="match status" value="1"/>
</dbReference>
<organism evidence="2 3">
    <name type="scientific">Sphenostylis stenocarpa</name>
    <dbReference type="NCBI Taxonomy" id="92480"/>
    <lineage>
        <taxon>Eukaryota</taxon>
        <taxon>Viridiplantae</taxon>
        <taxon>Streptophyta</taxon>
        <taxon>Embryophyta</taxon>
        <taxon>Tracheophyta</taxon>
        <taxon>Spermatophyta</taxon>
        <taxon>Magnoliopsida</taxon>
        <taxon>eudicotyledons</taxon>
        <taxon>Gunneridae</taxon>
        <taxon>Pentapetalae</taxon>
        <taxon>rosids</taxon>
        <taxon>fabids</taxon>
        <taxon>Fabales</taxon>
        <taxon>Fabaceae</taxon>
        <taxon>Papilionoideae</taxon>
        <taxon>50 kb inversion clade</taxon>
        <taxon>NPAAA clade</taxon>
        <taxon>indigoferoid/millettioid clade</taxon>
        <taxon>Phaseoleae</taxon>
        <taxon>Sphenostylis</taxon>
    </lineage>
</organism>
<dbReference type="GO" id="GO:0005634">
    <property type="term" value="C:nucleus"/>
    <property type="evidence" value="ECO:0007669"/>
    <property type="project" value="TreeGrafter"/>
</dbReference>
<dbReference type="PANTHER" id="PTHR33143">
    <property type="entry name" value="F16F4.1 PROTEIN-RELATED"/>
    <property type="match status" value="1"/>
</dbReference>
<proteinExistence type="predicted"/>
<feature type="domain" description="VQ" evidence="1">
    <location>
        <begin position="76"/>
        <end position="99"/>
    </location>
</feature>
<dbReference type="Pfam" id="PF05678">
    <property type="entry name" value="VQ"/>
    <property type="match status" value="1"/>
</dbReference>
<evidence type="ECO:0000313" key="3">
    <source>
        <dbReference type="Proteomes" id="UP001189624"/>
    </source>
</evidence>
<reference evidence="2" key="1">
    <citation type="submission" date="2023-10" db="EMBL/GenBank/DDBJ databases">
        <authorList>
            <person name="Domelevo Entfellner J.-B."/>
        </authorList>
    </citation>
    <scope>NUCLEOTIDE SEQUENCE</scope>
</reference>
<accession>A0AA86SH70</accession>